<dbReference type="Proteomes" id="UP000295701">
    <property type="component" value="Unassembled WGS sequence"/>
</dbReference>
<evidence type="ECO:0000256" key="12">
    <source>
        <dbReference type="ARBA" id="ARBA00022991"/>
    </source>
</evidence>
<feature type="compositionally biased region" description="Basic residues" evidence="14">
    <location>
        <begin position="36"/>
        <end position="48"/>
    </location>
</feature>
<dbReference type="Gene3D" id="2.10.70.100">
    <property type="match status" value="2"/>
</dbReference>
<dbReference type="AlphaFoldDB" id="A0A4R6A4R8"/>
<evidence type="ECO:0000256" key="3">
    <source>
        <dbReference type="ARBA" id="ARBA00022543"/>
    </source>
</evidence>
<feature type="domain" description="PAC" evidence="16">
    <location>
        <begin position="215"/>
        <end position="267"/>
    </location>
</feature>
<evidence type="ECO:0000256" key="8">
    <source>
        <dbReference type="ARBA" id="ARBA00022679"/>
    </source>
</evidence>
<evidence type="ECO:0000256" key="14">
    <source>
        <dbReference type="SAM" id="MobiDB-lite"/>
    </source>
</evidence>
<keyword evidence="18" id="KW-1185">Reference proteome</keyword>
<evidence type="ECO:0000313" key="17">
    <source>
        <dbReference type="EMBL" id="TDL77702.1"/>
    </source>
</evidence>
<dbReference type="GO" id="GO:0004673">
    <property type="term" value="F:protein histidine kinase activity"/>
    <property type="evidence" value="ECO:0007669"/>
    <property type="project" value="UniProtKB-EC"/>
</dbReference>
<dbReference type="PANTHER" id="PTHR43304:SF1">
    <property type="entry name" value="PAC DOMAIN-CONTAINING PROTEIN"/>
    <property type="match status" value="1"/>
</dbReference>
<accession>A0A4R6A4R8</accession>
<evidence type="ECO:0000256" key="13">
    <source>
        <dbReference type="ARBA" id="ARBA00023170"/>
    </source>
</evidence>
<feature type="compositionally biased region" description="Basic residues" evidence="14">
    <location>
        <begin position="20"/>
        <end position="29"/>
    </location>
</feature>
<feature type="domain" description="PAC" evidence="16">
    <location>
        <begin position="471"/>
        <end position="523"/>
    </location>
</feature>
<dbReference type="NCBIfam" id="TIGR00229">
    <property type="entry name" value="sensory_box"/>
    <property type="match status" value="1"/>
</dbReference>
<dbReference type="InterPro" id="IPR001610">
    <property type="entry name" value="PAC"/>
</dbReference>
<dbReference type="EC" id="2.7.13.3" evidence="2"/>
<feature type="region of interest" description="Disordered" evidence="14">
    <location>
        <begin position="1"/>
        <end position="52"/>
    </location>
</feature>
<evidence type="ECO:0000313" key="18">
    <source>
        <dbReference type="Proteomes" id="UP000295701"/>
    </source>
</evidence>
<keyword evidence="11" id="KW-0067">ATP-binding</keyword>
<organism evidence="17 18">
    <name type="scientific">Palleronia sediminis</name>
    <dbReference type="NCBI Taxonomy" id="2547833"/>
    <lineage>
        <taxon>Bacteria</taxon>
        <taxon>Pseudomonadati</taxon>
        <taxon>Pseudomonadota</taxon>
        <taxon>Alphaproteobacteria</taxon>
        <taxon>Rhodobacterales</taxon>
        <taxon>Roseobacteraceae</taxon>
        <taxon>Palleronia</taxon>
    </lineage>
</organism>
<keyword evidence="4" id="KW-0597">Phosphoprotein</keyword>
<evidence type="ECO:0000256" key="4">
    <source>
        <dbReference type="ARBA" id="ARBA00022553"/>
    </source>
</evidence>
<keyword evidence="5" id="KW-0716">Sensory transduction</keyword>
<evidence type="ECO:0000256" key="11">
    <source>
        <dbReference type="ARBA" id="ARBA00022840"/>
    </source>
</evidence>
<sequence length="843" mass="93925">MTGPDARSRRPPRDRPPAPRARRSARRPRFGQVPAWRRKAPTPTRRRGGRESGSGAWDILWLVAGSPLSSWGERPWFRAFRRISAADVAARPHKKHGHACFRPSCFLHACARLAVSGSPPLRWFRGRDAPVRKVRIFMRDSDTRSVQLAPRIPGVGRYRWTVSPERLEWCDGTLAIYGVRTAPRDEAEFLAFVHPDDRVAVEARISHILESGASFDHGFRILRPDGTLRHVQDRGVIERDAEGRAVVVHGMTFDVTEQMAIRDGAQAAQAMADLIERCPFGVFTTDADLRITHVSRGGIEAFGEIRPVIGRDIGDILHIAWPRAFAEQVIGRLRDTLQTGRPFHASGRAEPRLDRGTVESYDWQVERIVMPDGQPGLICHFYDLTVQNARETALREGEERLRMAAAVAGIGTWDSDLVSGKSVWSEEIYDLMGLPRDDRASADRFFDFVTEADRPRIRDAFVRAIETRAPFEEEFHIRRPSGEIRCIAGYGRVVREEAGQPTRMIGVNFDVTEARRAKDVLRDSETRLRMLLDNTVAFIAVLDLDGRFLEVNRAALDLAGVEREDVIGLRMWESPWLAHMSASRKADLRRGVRTLVPGKVHRGDTELRGRDGATIQVAYMMSPVVSKAGKLERIVLSGMDITDRKTAEEHVHLLLREMSHRTKNAYALVQAIARRIHRSDPDNFFDSFAERLAALAASHDLVHAVAGPKDADIAEIARSQLAPFDMAGGRLEISGPPLRLTPDAAQALGMALHELGTNAIKHGALSVPDGRVTLDWDTEGGRLRVTWIERGGPPVTRPARNGFGTMVLGALISQSLGARAETAWPEEGLEWRFEAAPGDVSAP</sequence>
<keyword evidence="8" id="KW-0808">Transferase</keyword>
<evidence type="ECO:0000256" key="1">
    <source>
        <dbReference type="ARBA" id="ARBA00000085"/>
    </source>
</evidence>
<dbReference type="InterPro" id="IPR000700">
    <property type="entry name" value="PAS-assoc_C"/>
</dbReference>
<keyword evidence="6" id="KW-0285">Flavoprotein</keyword>
<comment type="catalytic activity">
    <reaction evidence="1">
        <text>ATP + protein L-histidine = ADP + protein N-phospho-L-histidine.</text>
        <dbReference type="EC" id="2.7.13.3"/>
    </reaction>
</comment>
<keyword evidence="12" id="KW-0157">Chromophore</keyword>
<dbReference type="Gene3D" id="3.30.450.20">
    <property type="entry name" value="PAS domain"/>
    <property type="match status" value="4"/>
</dbReference>
<dbReference type="InterPro" id="IPR011102">
    <property type="entry name" value="Sig_transdc_His_kinase_HWE"/>
</dbReference>
<keyword evidence="3" id="KW-0600">Photoreceptor protein</keyword>
<feature type="domain" description="PAS" evidence="15">
    <location>
        <begin position="524"/>
        <end position="568"/>
    </location>
</feature>
<reference evidence="17 18" key="1">
    <citation type="submission" date="2019-03" db="EMBL/GenBank/DDBJ databases">
        <title>Primorskyibacter sp. SS33 isolated from sediments.</title>
        <authorList>
            <person name="Xunke S."/>
        </authorList>
    </citation>
    <scope>NUCLEOTIDE SEQUENCE [LARGE SCALE GENOMIC DNA]</scope>
    <source>
        <strain evidence="17 18">SS33</strain>
    </source>
</reference>
<dbReference type="InterPro" id="IPR013655">
    <property type="entry name" value="PAS_fold_3"/>
</dbReference>
<dbReference type="PROSITE" id="PS50113">
    <property type="entry name" value="PAC"/>
    <property type="match status" value="3"/>
</dbReference>
<proteinExistence type="predicted"/>
<dbReference type="GO" id="GO:0009881">
    <property type="term" value="F:photoreceptor activity"/>
    <property type="evidence" value="ECO:0007669"/>
    <property type="project" value="UniProtKB-KW"/>
</dbReference>
<feature type="domain" description="PAS" evidence="15">
    <location>
        <begin position="424"/>
        <end position="468"/>
    </location>
</feature>
<dbReference type="Pfam" id="PF08448">
    <property type="entry name" value="PAS_4"/>
    <property type="match status" value="1"/>
</dbReference>
<dbReference type="SMART" id="SM00911">
    <property type="entry name" value="HWE_HK"/>
    <property type="match status" value="1"/>
</dbReference>
<evidence type="ECO:0000256" key="10">
    <source>
        <dbReference type="ARBA" id="ARBA00022777"/>
    </source>
</evidence>
<dbReference type="InterPro" id="IPR036890">
    <property type="entry name" value="HATPase_C_sf"/>
</dbReference>
<protein>
    <recommendedName>
        <fullName evidence="2">histidine kinase</fullName>
        <ecNumber evidence="2">2.7.13.3</ecNumber>
    </recommendedName>
</protein>
<evidence type="ECO:0000256" key="9">
    <source>
        <dbReference type="ARBA" id="ARBA00022741"/>
    </source>
</evidence>
<name>A0A4R6A4R8_9RHOB</name>
<dbReference type="SUPFAM" id="SSF55785">
    <property type="entry name" value="PYP-like sensor domain (PAS domain)"/>
    <property type="match status" value="4"/>
</dbReference>
<dbReference type="GO" id="GO:0005524">
    <property type="term" value="F:ATP binding"/>
    <property type="evidence" value="ECO:0007669"/>
    <property type="project" value="UniProtKB-KW"/>
</dbReference>
<dbReference type="PANTHER" id="PTHR43304">
    <property type="entry name" value="PHYTOCHROME-LIKE PROTEIN CPH1"/>
    <property type="match status" value="1"/>
</dbReference>
<dbReference type="Gene3D" id="3.30.565.10">
    <property type="entry name" value="Histidine kinase-like ATPase, C-terminal domain"/>
    <property type="match status" value="1"/>
</dbReference>
<dbReference type="SMART" id="SM00091">
    <property type="entry name" value="PAS"/>
    <property type="match status" value="3"/>
</dbReference>
<feature type="compositionally biased region" description="Basic and acidic residues" evidence="14">
    <location>
        <begin position="1"/>
        <end position="17"/>
    </location>
</feature>
<dbReference type="OrthoDB" id="341208at2"/>
<gene>
    <name evidence="17" type="ORF">E2L08_13000</name>
</gene>
<dbReference type="EMBL" id="SNAA01000015">
    <property type="protein sequence ID" value="TDL77702.1"/>
    <property type="molecule type" value="Genomic_DNA"/>
</dbReference>
<evidence type="ECO:0000259" key="15">
    <source>
        <dbReference type="PROSITE" id="PS50112"/>
    </source>
</evidence>
<dbReference type="InterPro" id="IPR052162">
    <property type="entry name" value="Sensor_kinase/Photoreceptor"/>
</dbReference>
<comment type="caution">
    <text evidence="17">The sequence shown here is derived from an EMBL/GenBank/DDBJ whole genome shotgun (WGS) entry which is preliminary data.</text>
</comment>
<keyword evidence="9" id="KW-0547">Nucleotide-binding</keyword>
<keyword evidence="7" id="KW-0288">FMN</keyword>
<dbReference type="Pfam" id="PF08447">
    <property type="entry name" value="PAS_3"/>
    <property type="match status" value="2"/>
</dbReference>
<dbReference type="InterPro" id="IPR013656">
    <property type="entry name" value="PAS_4"/>
</dbReference>
<keyword evidence="13" id="KW-0675">Receptor</keyword>
<dbReference type="InterPro" id="IPR000014">
    <property type="entry name" value="PAS"/>
</dbReference>
<dbReference type="Pfam" id="PF07536">
    <property type="entry name" value="HWE_HK"/>
    <property type="match status" value="1"/>
</dbReference>
<feature type="domain" description="PAC" evidence="16">
    <location>
        <begin position="601"/>
        <end position="653"/>
    </location>
</feature>
<evidence type="ECO:0000256" key="2">
    <source>
        <dbReference type="ARBA" id="ARBA00012438"/>
    </source>
</evidence>
<evidence type="ECO:0000259" key="16">
    <source>
        <dbReference type="PROSITE" id="PS50113"/>
    </source>
</evidence>
<evidence type="ECO:0000256" key="6">
    <source>
        <dbReference type="ARBA" id="ARBA00022630"/>
    </source>
</evidence>
<dbReference type="InterPro" id="IPR035965">
    <property type="entry name" value="PAS-like_dom_sf"/>
</dbReference>
<evidence type="ECO:0000256" key="7">
    <source>
        <dbReference type="ARBA" id="ARBA00022643"/>
    </source>
</evidence>
<keyword evidence="10" id="KW-0418">Kinase</keyword>
<dbReference type="CDD" id="cd00130">
    <property type="entry name" value="PAS"/>
    <property type="match status" value="2"/>
</dbReference>
<dbReference type="Pfam" id="PF13188">
    <property type="entry name" value="PAS_8"/>
    <property type="match status" value="1"/>
</dbReference>
<evidence type="ECO:0000256" key="5">
    <source>
        <dbReference type="ARBA" id="ARBA00022606"/>
    </source>
</evidence>
<dbReference type="PROSITE" id="PS50112">
    <property type="entry name" value="PAS"/>
    <property type="match status" value="2"/>
</dbReference>
<dbReference type="SMART" id="SM00086">
    <property type="entry name" value="PAC"/>
    <property type="match status" value="3"/>
</dbReference>